<proteinExistence type="predicted"/>
<dbReference type="AlphaFoldDB" id="X8INK6"/>
<reference evidence="1 2" key="1">
    <citation type="submission" date="2014-01" db="EMBL/GenBank/DDBJ databases">
        <authorList>
            <person name="Durkin A.S."/>
            <person name="McCorrison J."/>
            <person name="Torralba M."/>
            <person name="Gillis M."/>
            <person name="Haft D.H."/>
            <person name="Methe B."/>
            <person name="Sutton G."/>
            <person name="Nelson K.E."/>
        </authorList>
    </citation>
    <scope>NUCLEOTIDE SEQUENCE [LARGE SCALE GENOMIC DNA]</scope>
    <source>
        <strain evidence="1 2">ATCC 33093</strain>
    </source>
</reference>
<sequence>MAKELCLTPGDPDGVETRAEKACVRESAETIVPGAQTGRV</sequence>
<evidence type="ECO:0000313" key="2">
    <source>
        <dbReference type="Proteomes" id="UP000022645"/>
    </source>
</evidence>
<dbReference type="EMBL" id="JALU01000025">
    <property type="protein sequence ID" value="EUC51683.1"/>
    <property type="molecule type" value="Genomic_DNA"/>
</dbReference>
<protein>
    <submittedName>
        <fullName evidence="1">Uncharacterized protein</fullName>
    </submittedName>
</protein>
<organism evidence="1 2">
    <name type="scientific">Mogibacterium timidum ATCC 33093</name>
    <dbReference type="NCBI Taxonomy" id="1401079"/>
    <lineage>
        <taxon>Bacteria</taxon>
        <taxon>Bacillati</taxon>
        <taxon>Bacillota</taxon>
        <taxon>Clostridia</taxon>
        <taxon>Peptostreptococcales</taxon>
        <taxon>Anaerovoracaceae</taxon>
        <taxon>Mogibacterium</taxon>
    </lineage>
</organism>
<gene>
    <name evidence="1" type="ORF">HMPREF0581_0246</name>
</gene>
<accession>X8INK6</accession>
<evidence type="ECO:0000313" key="1">
    <source>
        <dbReference type="EMBL" id="EUC51683.1"/>
    </source>
</evidence>
<dbReference type="Proteomes" id="UP000022645">
    <property type="component" value="Unassembled WGS sequence"/>
</dbReference>
<name>X8INK6_9FIRM</name>
<comment type="caution">
    <text evidence="1">The sequence shown here is derived from an EMBL/GenBank/DDBJ whole genome shotgun (WGS) entry which is preliminary data.</text>
</comment>